<keyword evidence="5" id="KW-0326">Glycosidase</keyword>
<dbReference type="Gene3D" id="3.20.20.300">
    <property type="entry name" value="Glycoside hydrolase, family 3, N-terminal domain"/>
    <property type="match status" value="1"/>
</dbReference>
<organism evidence="7 8">
    <name type="scientific">Fulvivirga sediminis</name>
    <dbReference type="NCBI Taxonomy" id="2803949"/>
    <lineage>
        <taxon>Bacteria</taxon>
        <taxon>Pseudomonadati</taxon>
        <taxon>Bacteroidota</taxon>
        <taxon>Cytophagia</taxon>
        <taxon>Cytophagales</taxon>
        <taxon>Fulvivirgaceae</taxon>
        <taxon>Fulvivirga</taxon>
    </lineage>
</organism>
<evidence type="ECO:0000313" key="7">
    <source>
        <dbReference type="EMBL" id="MBL3657829.1"/>
    </source>
</evidence>
<dbReference type="GO" id="GO:0004563">
    <property type="term" value="F:beta-N-acetylhexosaminidase activity"/>
    <property type="evidence" value="ECO:0007669"/>
    <property type="project" value="UniProtKB-EC"/>
</dbReference>
<dbReference type="GO" id="GO:0009254">
    <property type="term" value="P:peptidoglycan turnover"/>
    <property type="evidence" value="ECO:0007669"/>
    <property type="project" value="TreeGrafter"/>
</dbReference>
<comment type="catalytic activity">
    <reaction evidence="1">
        <text>Hydrolysis of terminal non-reducing N-acetyl-D-hexosamine residues in N-acetyl-beta-D-hexosaminides.</text>
        <dbReference type="EC" id="3.2.1.52"/>
    </reaction>
</comment>
<dbReference type="InterPro" id="IPR036962">
    <property type="entry name" value="Glyco_hydro_3_N_sf"/>
</dbReference>
<evidence type="ECO:0000256" key="4">
    <source>
        <dbReference type="ARBA" id="ARBA00022801"/>
    </source>
</evidence>
<dbReference type="InterPro" id="IPR050226">
    <property type="entry name" value="NagZ_Beta-hexosaminidase"/>
</dbReference>
<reference evidence="7" key="1">
    <citation type="submission" date="2021-01" db="EMBL/GenBank/DDBJ databases">
        <title>Fulvivirga kasyanovii gen. nov., sp nov., a novel member of the phylum Bacteroidetes isolated from seawater in a mussel farm.</title>
        <authorList>
            <person name="Zhao L.-H."/>
            <person name="Wang Z.-J."/>
        </authorList>
    </citation>
    <scope>NUCLEOTIDE SEQUENCE</scope>
    <source>
        <strain evidence="7">2943</strain>
    </source>
</reference>
<name>A0A937FBM0_9BACT</name>
<evidence type="ECO:0000313" key="8">
    <source>
        <dbReference type="Proteomes" id="UP000659388"/>
    </source>
</evidence>
<comment type="similarity">
    <text evidence="2">Belongs to the glycosyl hydrolase 3 family.</text>
</comment>
<dbReference type="PANTHER" id="PTHR30480:SF13">
    <property type="entry name" value="BETA-HEXOSAMINIDASE"/>
    <property type="match status" value="1"/>
</dbReference>
<accession>A0A937FBM0</accession>
<gene>
    <name evidence="7" type="ORF">JL102_16890</name>
</gene>
<evidence type="ECO:0000256" key="5">
    <source>
        <dbReference type="ARBA" id="ARBA00023295"/>
    </source>
</evidence>
<evidence type="ECO:0000259" key="6">
    <source>
        <dbReference type="Pfam" id="PF00933"/>
    </source>
</evidence>
<dbReference type="EC" id="3.2.1.52" evidence="3"/>
<dbReference type="Pfam" id="PF00933">
    <property type="entry name" value="Glyco_hydro_3"/>
    <property type="match status" value="1"/>
</dbReference>
<dbReference type="PANTHER" id="PTHR30480">
    <property type="entry name" value="BETA-HEXOSAMINIDASE-RELATED"/>
    <property type="match status" value="1"/>
</dbReference>
<proteinExistence type="inferred from homology"/>
<comment type="caution">
    <text evidence="7">The sequence shown here is derived from an EMBL/GenBank/DDBJ whole genome shotgun (WGS) entry which is preliminary data.</text>
</comment>
<dbReference type="RefSeq" id="WP_202245614.1">
    <property type="nucleotide sequence ID" value="NZ_JAESIY010000009.1"/>
</dbReference>
<keyword evidence="8" id="KW-1185">Reference proteome</keyword>
<feature type="domain" description="Glycoside hydrolase family 3 N-terminal" evidence="6">
    <location>
        <begin position="24"/>
        <end position="355"/>
    </location>
</feature>
<dbReference type="InterPro" id="IPR001764">
    <property type="entry name" value="Glyco_hydro_3_N"/>
</dbReference>
<evidence type="ECO:0000256" key="1">
    <source>
        <dbReference type="ARBA" id="ARBA00001231"/>
    </source>
</evidence>
<dbReference type="EMBL" id="JAESIY010000009">
    <property type="protein sequence ID" value="MBL3657829.1"/>
    <property type="molecule type" value="Genomic_DNA"/>
</dbReference>
<dbReference type="AlphaFoldDB" id="A0A937FBM0"/>
<sequence>MKKYFVFVCLFITVKSFAQRVDSLDFKIGQMLMVGYASTEIKEDNATIKDIEAGKVGGILLFEKNINPKDSYVKLKQLTWTLQQHAPVPLFVAIDQEGGKVNRLKEKYGFPKSVSADYLGKVASLDSTQFYAEMTASTLAGLGFNVNFAPVVDLSINKSNPIIARADRAYSDNPDSVALHAAKVIDAHRKFNIVTVLKHFPGHGSSHSDTHLGIADVTDYWQSKEVTPYDSLLRNGEIDAIMTAHIVNKKLEPQGLPGTLSKKIVTGLLRDSLHYNGVVFSDDMQMHAITKHYGLEKSVKLSIQAGVDVLIFSNNIQGSENRTVDTVHDIIKKLIKNGDLTEERINESYQRIMKLKRSRIETE</sequence>
<dbReference type="SUPFAM" id="SSF51445">
    <property type="entry name" value="(Trans)glycosidases"/>
    <property type="match status" value="1"/>
</dbReference>
<dbReference type="InterPro" id="IPR017853">
    <property type="entry name" value="GH"/>
</dbReference>
<evidence type="ECO:0000256" key="2">
    <source>
        <dbReference type="ARBA" id="ARBA00005336"/>
    </source>
</evidence>
<keyword evidence="4 7" id="KW-0378">Hydrolase</keyword>
<dbReference type="GO" id="GO:0005975">
    <property type="term" value="P:carbohydrate metabolic process"/>
    <property type="evidence" value="ECO:0007669"/>
    <property type="project" value="InterPro"/>
</dbReference>
<protein>
    <recommendedName>
        <fullName evidence="3">beta-N-acetylhexosaminidase</fullName>
        <ecNumber evidence="3">3.2.1.52</ecNumber>
    </recommendedName>
</protein>
<evidence type="ECO:0000256" key="3">
    <source>
        <dbReference type="ARBA" id="ARBA00012663"/>
    </source>
</evidence>
<dbReference type="Proteomes" id="UP000659388">
    <property type="component" value="Unassembled WGS sequence"/>
</dbReference>